<name>A0ABP7NGZ8_9MICO</name>
<dbReference type="InterPro" id="IPR029058">
    <property type="entry name" value="AB_hydrolase_fold"/>
</dbReference>
<dbReference type="PANTHER" id="PTHR43689:SF8">
    <property type="entry name" value="ALPHA_BETA-HYDROLASES SUPERFAMILY PROTEIN"/>
    <property type="match status" value="1"/>
</dbReference>
<sequence length="233" mass="24400">MPRHDGPRTAPDRKSEAVVFVHGFGSTHDATWGVPGWPELMEDIGYRVVPFGLPGHGDTPVPGGTDDDTLDELLGVARREGAVSAVGFSAGSLLLLRAAVRDPGAFERLVLIGIGDGMWADPSGFSSLADTLTADEPDASTALLRQLAERAGNSLESIAAYARSAAPPPPLPSLQRLDADVLVILGDEDTVGPADALVSALPRATLTSLPRTDHYRAPSSPEAMSAVLDFFAR</sequence>
<evidence type="ECO:0000313" key="2">
    <source>
        <dbReference type="EMBL" id="GAA3947020.1"/>
    </source>
</evidence>
<evidence type="ECO:0000313" key="3">
    <source>
        <dbReference type="Proteomes" id="UP001501591"/>
    </source>
</evidence>
<organism evidence="2 3">
    <name type="scientific">Microbacterium soli</name>
    <dbReference type="NCBI Taxonomy" id="446075"/>
    <lineage>
        <taxon>Bacteria</taxon>
        <taxon>Bacillati</taxon>
        <taxon>Actinomycetota</taxon>
        <taxon>Actinomycetes</taxon>
        <taxon>Micrococcales</taxon>
        <taxon>Microbacteriaceae</taxon>
        <taxon>Microbacterium</taxon>
    </lineage>
</organism>
<dbReference type="SUPFAM" id="SSF53474">
    <property type="entry name" value="alpha/beta-Hydrolases"/>
    <property type="match status" value="1"/>
</dbReference>
<dbReference type="Gene3D" id="3.40.50.1820">
    <property type="entry name" value="alpha/beta hydrolase"/>
    <property type="match status" value="1"/>
</dbReference>
<feature type="domain" description="AB hydrolase-1" evidence="1">
    <location>
        <begin position="18"/>
        <end position="225"/>
    </location>
</feature>
<proteinExistence type="predicted"/>
<dbReference type="EMBL" id="BAABCP010000002">
    <property type="protein sequence ID" value="GAA3947020.1"/>
    <property type="molecule type" value="Genomic_DNA"/>
</dbReference>
<gene>
    <name evidence="2" type="ORF">GCM10022383_26060</name>
</gene>
<evidence type="ECO:0000259" key="1">
    <source>
        <dbReference type="Pfam" id="PF12697"/>
    </source>
</evidence>
<dbReference type="PANTHER" id="PTHR43689">
    <property type="entry name" value="HYDROLASE"/>
    <property type="match status" value="1"/>
</dbReference>
<keyword evidence="3" id="KW-1185">Reference proteome</keyword>
<dbReference type="Pfam" id="PF12697">
    <property type="entry name" value="Abhydrolase_6"/>
    <property type="match status" value="1"/>
</dbReference>
<accession>A0ABP7NGZ8</accession>
<dbReference type="Proteomes" id="UP001501591">
    <property type="component" value="Unassembled WGS sequence"/>
</dbReference>
<dbReference type="InterPro" id="IPR000073">
    <property type="entry name" value="AB_hydrolase_1"/>
</dbReference>
<reference evidence="3" key="1">
    <citation type="journal article" date="2019" name="Int. J. Syst. Evol. Microbiol.">
        <title>The Global Catalogue of Microorganisms (GCM) 10K type strain sequencing project: providing services to taxonomists for standard genome sequencing and annotation.</title>
        <authorList>
            <consortium name="The Broad Institute Genomics Platform"/>
            <consortium name="The Broad Institute Genome Sequencing Center for Infectious Disease"/>
            <person name="Wu L."/>
            <person name="Ma J."/>
        </authorList>
    </citation>
    <scope>NUCLEOTIDE SEQUENCE [LARGE SCALE GENOMIC DNA]</scope>
    <source>
        <strain evidence="3">JCM 17024</strain>
    </source>
</reference>
<protein>
    <recommendedName>
        <fullName evidence="1">AB hydrolase-1 domain-containing protein</fullName>
    </recommendedName>
</protein>
<comment type="caution">
    <text evidence="2">The sequence shown here is derived from an EMBL/GenBank/DDBJ whole genome shotgun (WGS) entry which is preliminary data.</text>
</comment>